<dbReference type="RefSeq" id="WP_101893557.1">
    <property type="nucleotide sequence ID" value="NZ_CP022684.1"/>
</dbReference>
<organism evidence="7 8">
    <name type="scientific">Ketobacter alkanivorans</name>
    <dbReference type="NCBI Taxonomy" id="1917421"/>
    <lineage>
        <taxon>Bacteria</taxon>
        <taxon>Pseudomonadati</taxon>
        <taxon>Pseudomonadota</taxon>
        <taxon>Gammaproteobacteria</taxon>
        <taxon>Pseudomonadales</taxon>
        <taxon>Ketobacteraceae</taxon>
        <taxon>Ketobacter</taxon>
    </lineage>
</organism>
<evidence type="ECO:0000256" key="5">
    <source>
        <dbReference type="SAM" id="MobiDB-lite"/>
    </source>
</evidence>
<keyword evidence="3" id="KW-0804">Transcription</keyword>
<dbReference type="AlphaFoldDB" id="A0A2K9LJ66"/>
<dbReference type="PANTHER" id="PTHR30055:SF234">
    <property type="entry name" value="HTH-TYPE TRANSCRIPTIONAL REGULATOR BETI"/>
    <property type="match status" value="1"/>
</dbReference>
<protein>
    <recommendedName>
        <fullName evidence="6">HTH tetR-type domain-containing protein</fullName>
    </recommendedName>
</protein>
<evidence type="ECO:0000313" key="8">
    <source>
        <dbReference type="Proteomes" id="UP000235116"/>
    </source>
</evidence>
<evidence type="ECO:0000256" key="1">
    <source>
        <dbReference type="ARBA" id="ARBA00023015"/>
    </source>
</evidence>
<feature type="DNA-binding region" description="H-T-H motif" evidence="4">
    <location>
        <begin position="49"/>
        <end position="68"/>
    </location>
</feature>
<feature type="region of interest" description="Disordered" evidence="5">
    <location>
        <begin position="1"/>
        <end position="20"/>
    </location>
</feature>
<dbReference type="PROSITE" id="PS50977">
    <property type="entry name" value="HTH_TETR_2"/>
    <property type="match status" value="1"/>
</dbReference>
<dbReference type="KEGG" id="kak:Kalk_07265"/>
<keyword evidence="8" id="KW-1185">Reference proteome</keyword>
<dbReference type="OrthoDB" id="9816320at2"/>
<keyword evidence="1" id="KW-0805">Transcription regulation</keyword>
<proteinExistence type="predicted"/>
<dbReference type="InterPro" id="IPR001647">
    <property type="entry name" value="HTH_TetR"/>
</dbReference>
<evidence type="ECO:0000256" key="3">
    <source>
        <dbReference type="ARBA" id="ARBA00023163"/>
    </source>
</evidence>
<dbReference type="SUPFAM" id="SSF46689">
    <property type="entry name" value="Homeodomain-like"/>
    <property type="match status" value="1"/>
</dbReference>
<gene>
    <name evidence="7" type="ORF">Kalk_07265</name>
</gene>
<sequence length="221" mass="24681">MAQQHPGETQKRYKNQRRIPKQSRALQKYNAVLDACTQVLGQQGYKKTTMLELSLESGVAVPTIYQYFDNKEAILLAWMDRTIEQMLQTVRHINTGLERRPEGGTSIKPLIDTLLSGALAAFGTFQPGIANLLQGLPHALSAQVLRSLEEKTLAMLLQLLPQEASILGTEQDSLKLRMLIRMICGYLLFSVLADKETDTLQAEGKELATCIQLYLQAQGLH</sequence>
<evidence type="ECO:0000259" key="6">
    <source>
        <dbReference type="PROSITE" id="PS50977"/>
    </source>
</evidence>
<evidence type="ECO:0000313" key="7">
    <source>
        <dbReference type="EMBL" id="AUM12221.1"/>
    </source>
</evidence>
<dbReference type="EMBL" id="CP022684">
    <property type="protein sequence ID" value="AUM12221.1"/>
    <property type="molecule type" value="Genomic_DNA"/>
</dbReference>
<name>A0A2K9LJ66_9GAMM</name>
<dbReference type="PRINTS" id="PR00455">
    <property type="entry name" value="HTHTETR"/>
</dbReference>
<feature type="domain" description="HTH tetR-type" evidence="6">
    <location>
        <begin position="26"/>
        <end position="86"/>
    </location>
</feature>
<dbReference type="InterPro" id="IPR009057">
    <property type="entry name" value="Homeodomain-like_sf"/>
</dbReference>
<dbReference type="InterPro" id="IPR023772">
    <property type="entry name" value="DNA-bd_HTH_TetR-type_CS"/>
</dbReference>
<evidence type="ECO:0000256" key="2">
    <source>
        <dbReference type="ARBA" id="ARBA00023125"/>
    </source>
</evidence>
<evidence type="ECO:0000256" key="4">
    <source>
        <dbReference type="PROSITE-ProRule" id="PRU00335"/>
    </source>
</evidence>
<dbReference type="PANTHER" id="PTHR30055">
    <property type="entry name" value="HTH-TYPE TRANSCRIPTIONAL REGULATOR RUTR"/>
    <property type="match status" value="1"/>
</dbReference>
<dbReference type="InterPro" id="IPR050109">
    <property type="entry name" value="HTH-type_TetR-like_transc_reg"/>
</dbReference>
<reference evidence="8" key="1">
    <citation type="submission" date="2017-08" db="EMBL/GenBank/DDBJ databases">
        <title>Direct submision.</title>
        <authorList>
            <person name="Kim S.-J."/>
            <person name="Rhee S.-K."/>
        </authorList>
    </citation>
    <scope>NUCLEOTIDE SEQUENCE [LARGE SCALE GENOMIC DNA]</scope>
    <source>
        <strain evidence="8">GI5</strain>
    </source>
</reference>
<dbReference type="GO" id="GO:0000976">
    <property type="term" value="F:transcription cis-regulatory region binding"/>
    <property type="evidence" value="ECO:0007669"/>
    <property type="project" value="TreeGrafter"/>
</dbReference>
<dbReference type="PROSITE" id="PS01081">
    <property type="entry name" value="HTH_TETR_1"/>
    <property type="match status" value="1"/>
</dbReference>
<dbReference type="Gene3D" id="1.10.357.10">
    <property type="entry name" value="Tetracycline Repressor, domain 2"/>
    <property type="match status" value="1"/>
</dbReference>
<dbReference type="Proteomes" id="UP000235116">
    <property type="component" value="Chromosome"/>
</dbReference>
<accession>A0A2K9LJ66</accession>
<dbReference type="GO" id="GO:0003700">
    <property type="term" value="F:DNA-binding transcription factor activity"/>
    <property type="evidence" value="ECO:0007669"/>
    <property type="project" value="TreeGrafter"/>
</dbReference>
<keyword evidence="2 4" id="KW-0238">DNA-binding</keyword>
<dbReference type="Pfam" id="PF00440">
    <property type="entry name" value="TetR_N"/>
    <property type="match status" value="1"/>
</dbReference>